<evidence type="ECO:0000256" key="1">
    <source>
        <dbReference type="SAM" id="Coils"/>
    </source>
</evidence>
<dbReference type="EMBL" id="CP062983">
    <property type="protein sequence ID" value="QPC83758.1"/>
    <property type="molecule type" value="Genomic_DNA"/>
</dbReference>
<dbReference type="RefSeq" id="WP_195171822.1">
    <property type="nucleotide sequence ID" value="NZ_CP062983.1"/>
</dbReference>
<accession>A0A7S8IG92</accession>
<name>A0A7S8IG92_9CHLR</name>
<evidence type="ECO:0000313" key="2">
    <source>
        <dbReference type="EMBL" id="QPC83758.1"/>
    </source>
</evidence>
<proteinExistence type="predicted"/>
<protein>
    <submittedName>
        <fullName evidence="2">Uncharacterized protein</fullName>
    </submittedName>
</protein>
<keyword evidence="3" id="KW-1185">Reference proteome</keyword>
<sequence length="132" mass="15263">MSDEQNKDIQPVEPFRISQTQEQFMADIRRYLDKAWTEVESKEAQNALLNIWQLFSAIFQYTNAVEDHANKAEFVIEAQMGAIEEMTRQRDAALDEYADLLTALDHLDTSHPDVRKVYTDILAQLKRASRAS</sequence>
<keyword evidence="1" id="KW-0175">Coiled coil</keyword>
<dbReference type="KEGG" id="pmet:G4Y79_05105"/>
<dbReference type="AlphaFoldDB" id="A0A7S8IG92"/>
<dbReference type="Proteomes" id="UP000594468">
    <property type="component" value="Chromosome"/>
</dbReference>
<feature type="coiled-coil region" evidence="1">
    <location>
        <begin position="76"/>
        <end position="103"/>
    </location>
</feature>
<evidence type="ECO:0000313" key="3">
    <source>
        <dbReference type="Proteomes" id="UP000594468"/>
    </source>
</evidence>
<reference evidence="2 3" key="1">
    <citation type="submission" date="2020-02" db="EMBL/GenBank/DDBJ databases">
        <authorList>
            <person name="Zheng R.K."/>
            <person name="Sun C.M."/>
        </authorList>
    </citation>
    <scope>NUCLEOTIDE SEQUENCE [LARGE SCALE GENOMIC DNA]</scope>
    <source>
        <strain evidence="3">rifampicinis</strain>
    </source>
</reference>
<gene>
    <name evidence="2" type="ORF">G4Y79_05105</name>
</gene>
<organism evidence="2 3">
    <name type="scientific">Phototrophicus methaneseepsis</name>
    <dbReference type="NCBI Taxonomy" id="2710758"/>
    <lineage>
        <taxon>Bacteria</taxon>
        <taxon>Bacillati</taxon>
        <taxon>Chloroflexota</taxon>
        <taxon>Candidatus Thermofontia</taxon>
        <taxon>Phototrophicales</taxon>
        <taxon>Phototrophicaceae</taxon>
        <taxon>Phototrophicus</taxon>
    </lineage>
</organism>